<feature type="transmembrane region" description="Helical" evidence="7">
    <location>
        <begin position="59"/>
        <end position="78"/>
    </location>
</feature>
<evidence type="ECO:0000256" key="6">
    <source>
        <dbReference type="ARBA" id="ARBA00023136"/>
    </source>
</evidence>
<evidence type="ECO:0000256" key="5">
    <source>
        <dbReference type="ARBA" id="ARBA00022989"/>
    </source>
</evidence>
<name>A0ABQ1GWD6_9BACL</name>
<feature type="transmembrane region" description="Helical" evidence="7">
    <location>
        <begin position="20"/>
        <end position="39"/>
    </location>
</feature>
<proteinExistence type="predicted"/>
<evidence type="ECO:0000256" key="1">
    <source>
        <dbReference type="ARBA" id="ARBA00004651"/>
    </source>
</evidence>
<dbReference type="InterPro" id="IPR027417">
    <property type="entry name" value="P-loop_NTPase"/>
</dbReference>
<dbReference type="Proteomes" id="UP000617979">
    <property type="component" value="Unassembled WGS sequence"/>
</dbReference>
<dbReference type="PROSITE" id="PS00211">
    <property type="entry name" value="ABC_TRANSPORTER_1"/>
    <property type="match status" value="1"/>
</dbReference>
<protein>
    <submittedName>
        <fullName evidence="10">Multidrug export ATP-binding/permease protein YgaD</fullName>
    </submittedName>
</protein>
<dbReference type="PROSITE" id="PS50929">
    <property type="entry name" value="ABC_TM1F"/>
    <property type="match status" value="1"/>
</dbReference>
<dbReference type="InterPro" id="IPR039421">
    <property type="entry name" value="Type_1_exporter"/>
</dbReference>
<organism evidence="10 11">
    <name type="scientific">Kroppenstedtia guangzhouensis</name>
    <dbReference type="NCBI Taxonomy" id="1274356"/>
    <lineage>
        <taxon>Bacteria</taxon>
        <taxon>Bacillati</taxon>
        <taxon>Bacillota</taxon>
        <taxon>Bacilli</taxon>
        <taxon>Bacillales</taxon>
        <taxon>Thermoactinomycetaceae</taxon>
        <taxon>Kroppenstedtia</taxon>
    </lineage>
</organism>
<comment type="subcellular location">
    <subcellularLocation>
        <location evidence="1">Cell membrane</location>
        <topology evidence="1">Multi-pass membrane protein</topology>
    </subcellularLocation>
</comment>
<dbReference type="InterPro" id="IPR003439">
    <property type="entry name" value="ABC_transporter-like_ATP-bd"/>
</dbReference>
<evidence type="ECO:0000259" key="9">
    <source>
        <dbReference type="PROSITE" id="PS50929"/>
    </source>
</evidence>
<dbReference type="InterPro" id="IPR011527">
    <property type="entry name" value="ABC1_TM_dom"/>
</dbReference>
<dbReference type="SUPFAM" id="SSF90123">
    <property type="entry name" value="ABC transporter transmembrane region"/>
    <property type="match status" value="1"/>
</dbReference>
<dbReference type="EMBL" id="BMEX01000009">
    <property type="protein sequence ID" value="GGA50783.1"/>
    <property type="molecule type" value="Genomic_DNA"/>
</dbReference>
<dbReference type="InterPro" id="IPR017871">
    <property type="entry name" value="ABC_transporter-like_CS"/>
</dbReference>
<dbReference type="GO" id="GO:0005524">
    <property type="term" value="F:ATP binding"/>
    <property type="evidence" value="ECO:0007669"/>
    <property type="project" value="UniProtKB-KW"/>
</dbReference>
<dbReference type="SMART" id="SM00382">
    <property type="entry name" value="AAA"/>
    <property type="match status" value="1"/>
</dbReference>
<dbReference type="InterPro" id="IPR036640">
    <property type="entry name" value="ABC1_TM_sf"/>
</dbReference>
<reference evidence="11" key="1">
    <citation type="journal article" date="2019" name="Int. J. Syst. Evol. Microbiol.">
        <title>The Global Catalogue of Microorganisms (GCM) 10K type strain sequencing project: providing services to taxonomists for standard genome sequencing and annotation.</title>
        <authorList>
            <consortium name="The Broad Institute Genomics Platform"/>
            <consortium name="The Broad Institute Genome Sequencing Center for Infectious Disease"/>
            <person name="Wu L."/>
            <person name="Ma J."/>
        </authorList>
    </citation>
    <scope>NUCLEOTIDE SEQUENCE [LARGE SCALE GENOMIC DNA]</scope>
    <source>
        <strain evidence="11">CGMCC 1.12404</strain>
    </source>
</reference>
<comment type="caution">
    <text evidence="10">The sequence shown here is derived from an EMBL/GenBank/DDBJ whole genome shotgun (WGS) entry which is preliminary data.</text>
</comment>
<dbReference type="Pfam" id="PF00005">
    <property type="entry name" value="ABC_tran"/>
    <property type="match status" value="1"/>
</dbReference>
<evidence type="ECO:0000256" key="4">
    <source>
        <dbReference type="ARBA" id="ARBA00022840"/>
    </source>
</evidence>
<accession>A0ABQ1GWD6</accession>
<evidence type="ECO:0000313" key="11">
    <source>
        <dbReference type="Proteomes" id="UP000617979"/>
    </source>
</evidence>
<dbReference type="RefSeq" id="WP_188432886.1">
    <property type="nucleotide sequence ID" value="NZ_BMEX01000009.1"/>
</dbReference>
<feature type="domain" description="ABC transporter" evidence="8">
    <location>
        <begin position="341"/>
        <end position="576"/>
    </location>
</feature>
<dbReference type="Gene3D" id="3.40.50.300">
    <property type="entry name" value="P-loop containing nucleotide triphosphate hydrolases"/>
    <property type="match status" value="1"/>
</dbReference>
<keyword evidence="2 7" id="KW-0812">Transmembrane</keyword>
<feature type="transmembrane region" description="Helical" evidence="7">
    <location>
        <begin position="143"/>
        <end position="160"/>
    </location>
</feature>
<dbReference type="CDD" id="cd18554">
    <property type="entry name" value="ABC_6TM_Sav1866_like"/>
    <property type="match status" value="1"/>
</dbReference>
<evidence type="ECO:0000313" key="10">
    <source>
        <dbReference type="EMBL" id="GGA50783.1"/>
    </source>
</evidence>
<keyword evidence="5 7" id="KW-1133">Transmembrane helix</keyword>
<feature type="domain" description="ABC transmembrane type-1" evidence="9">
    <location>
        <begin position="19"/>
        <end position="307"/>
    </location>
</feature>
<evidence type="ECO:0000256" key="7">
    <source>
        <dbReference type="SAM" id="Phobius"/>
    </source>
</evidence>
<keyword evidence="11" id="KW-1185">Reference proteome</keyword>
<gene>
    <name evidence="10" type="primary">ygaD</name>
    <name evidence="10" type="ORF">GCM10007416_24960</name>
</gene>
<dbReference type="PANTHER" id="PTHR43394">
    <property type="entry name" value="ATP-DEPENDENT PERMEASE MDL1, MITOCHONDRIAL"/>
    <property type="match status" value="1"/>
</dbReference>
<dbReference type="PROSITE" id="PS50893">
    <property type="entry name" value="ABC_TRANSPORTER_2"/>
    <property type="match status" value="1"/>
</dbReference>
<evidence type="ECO:0000256" key="3">
    <source>
        <dbReference type="ARBA" id="ARBA00022741"/>
    </source>
</evidence>
<dbReference type="PANTHER" id="PTHR43394:SF1">
    <property type="entry name" value="ATP-BINDING CASSETTE SUB-FAMILY B MEMBER 10, MITOCHONDRIAL"/>
    <property type="match status" value="1"/>
</dbReference>
<dbReference type="Gene3D" id="1.20.1560.10">
    <property type="entry name" value="ABC transporter type 1, transmembrane domain"/>
    <property type="match status" value="1"/>
</dbReference>
<keyword evidence="3" id="KW-0547">Nucleotide-binding</keyword>
<sequence length="591" mass="66893">MGSVRRYLRFVRPYRKQIAATMVVGVLKFGIPLLLPLILKYVVDDILMTNASTEEKLNHLFWILGGALFVFTVLRWPIEYYRQYFAQWTASRVLFDIRNRLFDHIQKLSLRYYNNRKVGQIISRVINDVEQTKEFVVTGMMNIWLDLITLSIAVGIMLWMDPRMTLVSLSVFPLYGVAVKYFYQGLRRLTRERSQALAEMQGHLHERIQGISVIRAFNLEKHEQGQFDKQNRHYLGKALAHSRWNAHTFAIVNTITDIAPILVIAFAGYQVIQGNLTIGEMTAFYGYLQLIYSPIRRLVNSSTILTQALASMDRVFEFLDEPYDIQDSSDARSVPQARGEITFRDVRFSYRDGGEEVLRGIDLEIAPGQTIALVGMSGGGKSSLVSLIPRFYDIQQGSVEVDGVDVRDWKLSNLRERIGMVLQDNILFSGSVLENIRMGKTDASFEEVVAAAKAANAHEFITKLVDGYDTEIGERGVKLSGGQKQRLAIARVFLKDPAILILDEATSALDLESERLIQKSLRRLAKNRTTLIVAHRLSTITHADKICLMEGGRIVESGTHRELMAMGGRYAHLFNVQHLDGPDVPVSQGTS</sequence>
<evidence type="ECO:0000259" key="8">
    <source>
        <dbReference type="PROSITE" id="PS50893"/>
    </source>
</evidence>
<feature type="transmembrane region" description="Helical" evidence="7">
    <location>
        <begin position="166"/>
        <end position="183"/>
    </location>
</feature>
<dbReference type="Pfam" id="PF00664">
    <property type="entry name" value="ABC_membrane"/>
    <property type="match status" value="1"/>
</dbReference>
<keyword evidence="6 7" id="KW-0472">Membrane</keyword>
<evidence type="ECO:0000256" key="2">
    <source>
        <dbReference type="ARBA" id="ARBA00022692"/>
    </source>
</evidence>
<dbReference type="SUPFAM" id="SSF52540">
    <property type="entry name" value="P-loop containing nucleoside triphosphate hydrolases"/>
    <property type="match status" value="1"/>
</dbReference>
<keyword evidence="4 10" id="KW-0067">ATP-binding</keyword>
<dbReference type="InterPro" id="IPR003593">
    <property type="entry name" value="AAA+_ATPase"/>
</dbReference>